<feature type="non-terminal residue" evidence="1">
    <location>
        <position position="1"/>
    </location>
</feature>
<name>A0A9E7FD27_9LILI</name>
<evidence type="ECO:0000313" key="1">
    <source>
        <dbReference type="EMBL" id="URD94405.1"/>
    </source>
</evidence>
<gene>
    <name evidence="1" type="ORF">MUK42_29190</name>
</gene>
<evidence type="ECO:0000313" key="2">
    <source>
        <dbReference type="Proteomes" id="UP001055439"/>
    </source>
</evidence>
<organism evidence="1 2">
    <name type="scientific">Musa troglodytarum</name>
    <name type="common">fe'i banana</name>
    <dbReference type="NCBI Taxonomy" id="320322"/>
    <lineage>
        <taxon>Eukaryota</taxon>
        <taxon>Viridiplantae</taxon>
        <taxon>Streptophyta</taxon>
        <taxon>Embryophyta</taxon>
        <taxon>Tracheophyta</taxon>
        <taxon>Spermatophyta</taxon>
        <taxon>Magnoliopsida</taxon>
        <taxon>Liliopsida</taxon>
        <taxon>Zingiberales</taxon>
        <taxon>Musaceae</taxon>
        <taxon>Musa</taxon>
    </lineage>
</organism>
<sequence>VISVNQGPRTRSSTILPHSAPPPFPVSLVEPAFRVLVGGHNRTLDLYRFVVGRLSTGFFLKSFPRRTTRSSHSIGQTSFFCLPLRRRFFDACYGTSTIRRPFLFPDLEIR</sequence>
<dbReference type="EMBL" id="CP097506">
    <property type="protein sequence ID" value="URD94405.1"/>
    <property type="molecule type" value="Genomic_DNA"/>
</dbReference>
<keyword evidence="2" id="KW-1185">Reference proteome</keyword>
<reference evidence="1" key="1">
    <citation type="submission" date="2022-05" db="EMBL/GenBank/DDBJ databases">
        <title>The Musa troglodytarum L. genome provides insights into the mechanism of non-climacteric behaviour and enrichment of carotenoids.</title>
        <authorList>
            <person name="Wang J."/>
        </authorList>
    </citation>
    <scope>NUCLEOTIDE SEQUENCE</scope>
    <source>
        <tissue evidence="1">Leaf</tissue>
    </source>
</reference>
<protein>
    <submittedName>
        <fullName evidence="1">Uncharacterized protein</fullName>
    </submittedName>
</protein>
<dbReference type="Proteomes" id="UP001055439">
    <property type="component" value="Chromosome 4"/>
</dbReference>
<proteinExistence type="predicted"/>
<dbReference type="AlphaFoldDB" id="A0A9E7FD27"/>
<accession>A0A9E7FD27</accession>